<dbReference type="InterPro" id="IPR000209">
    <property type="entry name" value="Peptidase_S8/S53_dom"/>
</dbReference>
<dbReference type="eggNOG" id="KOG1153">
    <property type="taxonomic scope" value="Eukaryota"/>
</dbReference>
<dbReference type="CDD" id="cd04077">
    <property type="entry name" value="Peptidases_S8_PCSK9_ProteinaseK_like"/>
    <property type="match status" value="1"/>
</dbReference>
<dbReference type="PROSITE" id="PS00137">
    <property type="entry name" value="SUBTILASE_HIS"/>
    <property type="match status" value="1"/>
</dbReference>
<dbReference type="InterPro" id="IPR010259">
    <property type="entry name" value="S8pro/Inhibitor_I9"/>
</dbReference>
<dbReference type="HOGENOM" id="CLU_011263_1_4_1"/>
<dbReference type="GO" id="GO:0004252">
    <property type="term" value="F:serine-type endopeptidase activity"/>
    <property type="evidence" value="ECO:0007669"/>
    <property type="project" value="UniProtKB-UniRule"/>
</dbReference>
<dbReference type="SUPFAM" id="SSF54897">
    <property type="entry name" value="Protease propeptides/inhibitors"/>
    <property type="match status" value="1"/>
</dbReference>
<keyword evidence="3 8" id="KW-0732">Signal</keyword>
<dbReference type="PANTHER" id="PTHR43806:SF58">
    <property type="entry name" value="ALKALINE PROTEASE 1-RELATED"/>
    <property type="match status" value="1"/>
</dbReference>
<dbReference type="Gene3D" id="3.40.50.200">
    <property type="entry name" value="Peptidase S8/S53 domain"/>
    <property type="match status" value="1"/>
</dbReference>
<evidence type="ECO:0000256" key="8">
    <source>
        <dbReference type="SAM" id="SignalP"/>
    </source>
</evidence>
<dbReference type="PROSITE" id="PS00136">
    <property type="entry name" value="SUBTILASE_ASP"/>
    <property type="match status" value="1"/>
</dbReference>
<evidence type="ECO:0000256" key="2">
    <source>
        <dbReference type="ARBA" id="ARBA00022670"/>
    </source>
</evidence>
<evidence type="ECO:0000256" key="5">
    <source>
        <dbReference type="ARBA" id="ARBA00022825"/>
    </source>
</evidence>
<dbReference type="Gene3D" id="3.30.70.80">
    <property type="entry name" value="Peptidase S8 propeptide/proteinase inhibitor I9"/>
    <property type="match status" value="1"/>
</dbReference>
<dbReference type="InterPro" id="IPR037045">
    <property type="entry name" value="S8pro/Inhibitor_I9_sf"/>
</dbReference>
<protein>
    <submittedName>
        <fullName evidence="11">Serine protease</fullName>
    </submittedName>
</protein>
<dbReference type="InterPro" id="IPR036852">
    <property type="entry name" value="Peptidase_S8/S53_dom_sf"/>
</dbReference>
<feature type="active site" description="Charge relay system" evidence="6">
    <location>
        <position position="170"/>
    </location>
</feature>
<evidence type="ECO:0000256" key="6">
    <source>
        <dbReference type="PROSITE-ProRule" id="PRU01240"/>
    </source>
</evidence>
<dbReference type="RefSeq" id="XP_003664869.1">
    <property type="nucleotide sequence ID" value="XM_003664821.1"/>
</dbReference>
<evidence type="ECO:0000259" key="10">
    <source>
        <dbReference type="Pfam" id="PF05922"/>
    </source>
</evidence>
<dbReference type="VEuPathDB" id="FungiDB:MYCTH_2308079"/>
<evidence type="ECO:0000256" key="3">
    <source>
        <dbReference type="ARBA" id="ARBA00022729"/>
    </source>
</evidence>
<dbReference type="Pfam" id="PF00082">
    <property type="entry name" value="Peptidase_S8"/>
    <property type="match status" value="1"/>
</dbReference>
<name>G2QJ49_THET4</name>
<dbReference type="InterPro" id="IPR015500">
    <property type="entry name" value="Peptidase_S8_subtilisin-rel"/>
</dbReference>
<dbReference type="InterPro" id="IPR034193">
    <property type="entry name" value="PCSK9_ProteinaseK-like"/>
</dbReference>
<comment type="similarity">
    <text evidence="1 6 7">Belongs to the peptidase S8 family.</text>
</comment>
<feature type="active site" description="Charge relay system" evidence="6">
    <location>
        <position position="359"/>
    </location>
</feature>
<dbReference type="MEROPS" id="S08.120"/>
<feature type="domain" description="Peptidase S8/S53" evidence="9">
    <location>
        <begin position="161"/>
        <end position="391"/>
    </location>
</feature>
<dbReference type="SUPFAM" id="SSF52743">
    <property type="entry name" value="Subtilisin-like"/>
    <property type="match status" value="1"/>
</dbReference>
<proteinExistence type="inferred from homology"/>
<evidence type="ECO:0000256" key="1">
    <source>
        <dbReference type="ARBA" id="ARBA00011073"/>
    </source>
</evidence>
<dbReference type="OMA" id="TGINKAH"/>
<dbReference type="Proteomes" id="UP000007322">
    <property type="component" value="Chromosome 5"/>
</dbReference>
<feature type="active site" description="Charge relay system" evidence="6">
    <location>
        <position position="202"/>
    </location>
</feature>
<evidence type="ECO:0000256" key="4">
    <source>
        <dbReference type="ARBA" id="ARBA00022801"/>
    </source>
</evidence>
<keyword evidence="5 6" id="KW-0720">Serine protease</keyword>
<dbReference type="InterPro" id="IPR050131">
    <property type="entry name" value="Peptidase_S8_subtilisin-like"/>
</dbReference>
<organism evidence="11 12">
    <name type="scientific">Thermothelomyces thermophilus (strain ATCC 42464 / BCRC 31852 / DSM 1799)</name>
    <name type="common">Sporotrichum thermophile</name>
    <dbReference type="NCBI Taxonomy" id="573729"/>
    <lineage>
        <taxon>Eukaryota</taxon>
        <taxon>Fungi</taxon>
        <taxon>Dikarya</taxon>
        <taxon>Ascomycota</taxon>
        <taxon>Pezizomycotina</taxon>
        <taxon>Sordariomycetes</taxon>
        <taxon>Sordariomycetidae</taxon>
        <taxon>Sordariales</taxon>
        <taxon>Chaetomiaceae</taxon>
        <taxon>Thermothelomyces</taxon>
    </lineage>
</organism>
<accession>G2QJ49</accession>
<feature type="signal peptide" evidence="8">
    <location>
        <begin position="1"/>
        <end position="22"/>
    </location>
</feature>
<dbReference type="InterPro" id="IPR023828">
    <property type="entry name" value="Peptidase_S8_Ser-AS"/>
</dbReference>
<evidence type="ECO:0000313" key="12">
    <source>
        <dbReference type="Proteomes" id="UP000007322"/>
    </source>
</evidence>
<dbReference type="PROSITE" id="PS51892">
    <property type="entry name" value="SUBTILASE"/>
    <property type="match status" value="1"/>
</dbReference>
<dbReference type="PANTHER" id="PTHR43806">
    <property type="entry name" value="PEPTIDASE S8"/>
    <property type="match status" value="1"/>
</dbReference>
<feature type="domain" description="Inhibitor I9" evidence="10">
    <location>
        <begin position="40"/>
        <end position="114"/>
    </location>
</feature>
<dbReference type="GO" id="GO:0005576">
    <property type="term" value="C:extracellular region"/>
    <property type="evidence" value="ECO:0007669"/>
    <property type="project" value="UniProtKB-ARBA"/>
</dbReference>
<feature type="chain" id="PRO_5003436353" evidence="8">
    <location>
        <begin position="23"/>
        <end position="412"/>
    </location>
</feature>
<reference evidence="11 12" key="1">
    <citation type="journal article" date="2011" name="Nat. Biotechnol.">
        <title>Comparative genomic analysis of the thermophilic biomass-degrading fungi Myceliophthora thermophila and Thielavia terrestris.</title>
        <authorList>
            <person name="Berka R.M."/>
            <person name="Grigoriev I.V."/>
            <person name="Otillar R."/>
            <person name="Salamov A."/>
            <person name="Grimwood J."/>
            <person name="Reid I."/>
            <person name="Ishmael N."/>
            <person name="John T."/>
            <person name="Darmond C."/>
            <person name="Moisan M.-C."/>
            <person name="Henrissat B."/>
            <person name="Coutinho P.M."/>
            <person name="Lombard V."/>
            <person name="Natvig D.O."/>
            <person name="Lindquist E."/>
            <person name="Schmutz J."/>
            <person name="Lucas S."/>
            <person name="Harris P."/>
            <person name="Powlowski J."/>
            <person name="Bellemare A."/>
            <person name="Taylor D."/>
            <person name="Butler G."/>
            <person name="de Vries R.P."/>
            <person name="Allijn I.E."/>
            <person name="van den Brink J."/>
            <person name="Ushinsky S."/>
            <person name="Storms R."/>
            <person name="Powell A.J."/>
            <person name="Paulsen I.T."/>
            <person name="Elbourne L.D.H."/>
            <person name="Baker S.E."/>
            <person name="Magnuson J."/>
            <person name="LaBoissiere S."/>
            <person name="Clutterbuck A.J."/>
            <person name="Martinez D."/>
            <person name="Wogulis M."/>
            <person name="de Leon A.L."/>
            <person name="Rey M.W."/>
            <person name="Tsang A."/>
        </authorList>
    </citation>
    <scope>NUCLEOTIDE SEQUENCE [LARGE SCALE GENOMIC DNA]</scope>
    <source>
        <strain evidence="12">ATCC 42464 / BCRC 31852 / DSM 1799</strain>
    </source>
</reference>
<keyword evidence="2 6" id="KW-0645">Protease</keyword>
<dbReference type="InterPro" id="IPR022398">
    <property type="entry name" value="Peptidase_S8_His-AS"/>
</dbReference>
<dbReference type="Pfam" id="PF05922">
    <property type="entry name" value="Inhibitor_I9"/>
    <property type="match status" value="1"/>
</dbReference>
<evidence type="ECO:0000256" key="7">
    <source>
        <dbReference type="RuleBase" id="RU003355"/>
    </source>
</evidence>
<evidence type="ECO:0000259" key="9">
    <source>
        <dbReference type="Pfam" id="PF00082"/>
    </source>
</evidence>
<dbReference type="FunFam" id="3.40.50.200:FF:000007">
    <property type="entry name" value="Subtilisin-like serine protease"/>
    <property type="match status" value="1"/>
</dbReference>
<dbReference type="AlphaFoldDB" id="G2QJ49"/>
<keyword evidence="12" id="KW-1185">Reference proteome</keyword>
<dbReference type="KEGG" id="mtm:MYCTH_2308079"/>
<dbReference type="PROSITE" id="PS00138">
    <property type="entry name" value="SUBTILASE_SER"/>
    <property type="match status" value="1"/>
</dbReference>
<dbReference type="EMBL" id="CP003006">
    <property type="protein sequence ID" value="AEO59624.1"/>
    <property type="molecule type" value="Genomic_DNA"/>
</dbReference>
<dbReference type="InParanoid" id="G2QJ49"/>
<evidence type="ECO:0000313" key="11">
    <source>
        <dbReference type="EMBL" id="AEO59624.1"/>
    </source>
</evidence>
<sequence length="412" mass="43743">MELITIFLCLATLLIAFPGTSAVAPIRNDRVLDELVVPDTYIVKYKNGIDTLGRNEHEKDVNSRARKGSRRGILGRFDVAGLRGYVAELSTLDLDTLASFDLIDYIEKDTVVKAAAVAAYPQPARRATVEQVNAPWGLARISHRSRGQTDDDSYYYSNTAGSETYVYVIDSGIRVSHEDFGGRAVWGANFVAASRDTDEAGHGTHVAGIIAGQTYGVAKKATVIAVKVLDRLGSGSSSGLVQGLDWAVRDARERGTANRSVINLSVSGPFSQAINDAIQAATDAGLTVVAAAGNQGKDAWDQSPASAPSAITVGAIDRHDNRAVFSNWGESVDIFAPGVEIESAFNNSDSDHSLMNGTSMACPHVAGLAAYFMARDGISGKEVAQKVLETAITGVGDRRMGADRIAYNGEAE</sequence>
<dbReference type="PRINTS" id="PR00723">
    <property type="entry name" value="SUBTILISIN"/>
</dbReference>
<dbReference type="GO" id="GO:0006508">
    <property type="term" value="P:proteolysis"/>
    <property type="evidence" value="ECO:0007669"/>
    <property type="project" value="UniProtKB-KW"/>
</dbReference>
<dbReference type="InterPro" id="IPR023827">
    <property type="entry name" value="Peptidase_S8_Asp-AS"/>
</dbReference>
<gene>
    <name evidence="11" type="ORF">MYCTH_2308079</name>
</gene>
<dbReference type="GeneID" id="11506741"/>
<keyword evidence="4 6" id="KW-0378">Hydrolase</keyword>
<dbReference type="OrthoDB" id="206201at2759"/>